<dbReference type="AlphaFoldDB" id="A0A8J7RPF5"/>
<reference evidence="3" key="1">
    <citation type="submission" date="2021-02" db="EMBL/GenBank/DDBJ databases">
        <title>Natronogracilivirga saccharolytica gen. nov. sp. nov. a new anaerobic, haloalkiliphilic carbohydrate-fermenting bacterium from soda lake and proposing of Cyclonatronumiaceae fam. nov. in the phylum Balneolaeota.</title>
        <authorList>
            <person name="Zhilina T.N."/>
            <person name="Sorokin D.Y."/>
            <person name="Zavarzina D.G."/>
            <person name="Toshchakov S.V."/>
            <person name="Kublanov I.V."/>
        </authorList>
    </citation>
    <scope>NUCLEOTIDE SEQUENCE</scope>
    <source>
        <strain evidence="3">Z-1702</strain>
    </source>
</reference>
<feature type="region of interest" description="Disordered" evidence="1">
    <location>
        <begin position="63"/>
        <end position="90"/>
    </location>
</feature>
<comment type="caution">
    <text evidence="3">The sequence shown here is derived from an EMBL/GenBank/DDBJ whole genome shotgun (WGS) entry which is preliminary data.</text>
</comment>
<organism evidence="3 4">
    <name type="scientific">Natronogracilivirga saccharolytica</name>
    <dbReference type="NCBI Taxonomy" id="2812953"/>
    <lineage>
        <taxon>Bacteria</taxon>
        <taxon>Pseudomonadati</taxon>
        <taxon>Balneolota</taxon>
        <taxon>Balneolia</taxon>
        <taxon>Balneolales</taxon>
        <taxon>Cyclonatronaceae</taxon>
        <taxon>Natronogracilivirga</taxon>
    </lineage>
</organism>
<accession>A0A8J7RPF5</accession>
<evidence type="ECO:0000259" key="2">
    <source>
        <dbReference type="Pfam" id="PF14020"/>
    </source>
</evidence>
<dbReference type="Pfam" id="PF14020">
    <property type="entry name" value="DUF4236"/>
    <property type="match status" value="1"/>
</dbReference>
<sequence length="449" mass="50018">MAFYLRKGFNMGPVRLNLSKGGVGVSGGVTGARVGMSPRGAYVHGGRGGLYYRKYARKNRRISSGRTSGSYSGQQYHYQPEGSPALSQPPAAGSSVEIFVDTGVTYPSPVRLRKPDPFPAPDLPSTGWMLKYVMVPGLLLLAGGYFGWTGTGLVAAGFLLTLGGAGGYVVVDRMNQKAVGLLTSLRKILDEVASAHEKSRPDANRTEEQIAALLGKMADLHGRHRKWIDFHGGYHLHEAYAETPDHIPEELLDRFERQSVLSKSEMQELHVALFQRRFESLAGDHKLTSDDERHLRELAERLNLSEDQIAEEMDTLKVLAEIRQETESFPDEIDPPVRLTRGEKCYAAVEGRQLKEKIQQARTIDRIRHKYIGYETDMEGTICLTDKRILIVGDGSRDYRLHRILDVVLSLEDAVVRVILDGRKNPVILTMARPALFAARMQHLLDEQG</sequence>
<dbReference type="InterPro" id="IPR025330">
    <property type="entry name" value="DUF4236"/>
</dbReference>
<feature type="compositionally biased region" description="Polar residues" evidence="1">
    <location>
        <begin position="64"/>
        <end position="77"/>
    </location>
</feature>
<keyword evidence="4" id="KW-1185">Reference proteome</keyword>
<name>A0A8J7RPF5_9BACT</name>
<protein>
    <submittedName>
        <fullName evidence="3">DUF4236 domain-containing protein</fullName>
    </submittedName>
</protein>
<evidence type="ECO:0000313" key="3">
    <source>
        <dbReference type="EMBL" id="MBP3193758.1"/>
    </source>
</evidence>
<dbReference type="EMBL" id="JAFIDN010000013">
    <property type="protein sequence ID" value="MBP3193758.1"/>
    <property type="molecule type" value="Genomic_DNA"/>
</dbReference>
<evidence type="ECO:0000313" key="4">
    <source>
        <dbReference type="Proteomes" id="UP000673975"/>
    </source>
</evidence>
<dbReference type="Proteomes" id="UP000673975">
    <property type="component" value="Unassembled WGS sequence"/>
</dbReference>
<evidence type="ECO:0000256" key="1">
    <source>
        <dbReference type="SAM" id="MobiDB-lite"/>
    </source>
</evidence>
<proteinExistence type="predicted"/>
<gene>
    <name evidence="3" type="ORF">NATSA_13860</name>
</gene>
<dbReference type="RefSeq" id="WP_210513211.1">
    <property type="nucleotide sequence ID" value="NZ_JAFIDN010000013.1"/>
</dbReference>
<feature type="domain" description="DUF4236" evidence="2">
    <location>
        <begin position="3"/>
        <end position="53"/>
    </location>
</feature>